<gene>
    <name evidence="1" type="ORF">H8B04_01710</name>
</gene>
<dbReference type="PROSITE" id="PS51257">
    <property type="entry name" value="PROKAR_LIPOPROTEIN"/>
    <property type="match status" value="1"/>
</dbReference>
<dbReference type="Gene3D" id="3.40.50.1110">
    <property type="entry name" value="SGNH hydrolase"/>
    <property type="match status" value="2"/>
</dbReference>
<name>A0ABR7YAE9_9SPHI</name>
<accession>A0ABR7YAE9</accession>
<dbReference type="Proteomes" id="UP000651271">
    <property type="component" value="Unassembled WGS sequence"/>
</dbReference>
<protein>
    <submittedName>
        <fullName evidence="1">G-D-S-L family lipolytic protein</fullName>
    </submittedName>
</protein>
<proteinExistence type="predicted"/>
<sequence>MKTFRKNIKLYFGLASLALIVSCKPEISNDFEPTQNGNVDFSKYISIGNSLTAGFSDGGLYLEVQKTAFPNLIAEKFRSHGGGEFNTPFFSEAQSNGSGYIRLKELVNGNPVTESVTDKLAYTGANTLAKYEGPEIHNLGIPGMRIDHSGVGQVSAANMYFKRLIADNEVGTKNYQQFVAGRNHTFFTFWLGNNDVLGYASNGGYEDPLDPTTTYTSEAVFKAVYTNFINLLTDKNQKGVLATIPDVTSVPFFTTVTTARIEAGVKASTGGAFEKIYITTANGVRAATSEDLFTLRFPTDTLGKAVVYGNPMTAGYGLIPQNPLHDKFVLDKDEIADIKARVNNLNAFIKNLAKDKNLAVADVNSLLTKLKTGINYNGVGVSSAYVTGNAFSLDGIHLTPMGNAIMANMIIEAINSKYGTKVGKVDATGFRGVKMP</sequence>
<dbReference type="EMBL" id="JACOIJ010000002">
    <property type="protein sequence ID" value="MBD1428291.1"/>
    <property type="molecule type" value="Genomic_DNA"/>
</dbReference>
<evidence type="ECO:0000313" key="1">
    <source>
        <dbReference type="EMBL" id="MBD1428291.1"/>
    </source>
</evidence>
<dbReference type="SUPFAM" id="SSF52266">
    <property type="entry name" value="SGNH hydrolase"/>
    <property type="match status" value="1"/>
</dbReference>
<dbReference type="InterPro" id="IPR036514">
    <property type="entry name" value="SGNH_hydro_sf"/>
</dbReference>
<dbReference type="RefSeq" id="WP_165290014.1">
    <property type="nucleotide sequence ID" value="NZ_JACOIJ010000002.1"/>
</dbReference>
<reference evidence="1 2" key="1">
    <citation type="submission" date="2020-08" db="EMBL/GenBank/DDBJ databases">
        <title>Sphingobacterium sp. DN04309 isolated from aquaculture water.</title>
        <authorList>
            <person name="Zhang M."/>
        </authorList>
    </citation>
    <scope>NUCLEOTIDE SEQUENCE [LARGE SCALE GENOMIC DNA]</scope>
    <source>
        <strain evidence="1 2">DN04309</strain>
    </source>
</reference>
<keyword evidence="2" id="KW-1185">Reference proteome</keyword>
<dbReference type="InterPro" id="IPR001087">
    <property type="entry name" value="GDSL"/>
</dbReference>
<comment type="caution">
    <text evidence="1">The sequence shown here is derived from an EMBL/GenBank/DDBJ whole genome shotgun (WGS) entry which is preliminary data.</text>
</comment>
<dbReference type="Pfam" id="PF00657">
    <property type="entry name" value="Lipase_GDSL"/>
    <property type="match status" value="1"/>
</dbReference>
<organism evidence="1 2">
    <name type="scientific">Sphingobacterium litopenaei</name>
    <dbReference type="NCBI Taxonomy" id="2763500"/>
    <lineage>
        <taxon>Bacteria</taxon>
        <taxon>Pseudomonadati</taxon>
        <taxon>Bacteroidota</taxon>
        <taxon>Sphingobacteriia</taxon>
        <taxon>Sphingobacteriales</taxon>
        <taxon>Sphingobacteriaceae</taxon>
        <taxon>Sphingobacterium</taxon>
    </lineage>
</organism>
<evidence type="ECO:0000313" key="2">
    <source>
        <dbReference type="Proteomes" id="UP000651271"/>
    </source>
</evidence>